<gene>
    <name evidence="1" type="primary">Acey_s0072.g666</name>
    <name evidence="1" type="ORF">Y032_0072g666</name>
</gene>
<name>A0A016TWU2_9BILA</name>
<comment type="caution">
    <text evidence="1">The sequence shown here is derived from an EMBL/GenBank/DDBJ whole genome shotgun (WGS) entry which is preliminary data.</text>
</comment>
<organism evidence="1 2">
    <name type="scientific">Ancylostoma ceylanicum</name>
    <dbReference type="NCBI Taxonomy" id="53326"/>
    <lineage>
        <taxon>Eukaryota</taxon>
        <taxon>Metazoa</taxon>
        <taxon>Ecdysozoa</taxon>
        <taxon>Nematoda</taxon>
        <taxon>Chromadorea</taxon>
        <taxon>Rhabditida</taxon>
        <taxon>Rhabditina</taxon>
        <taxon>Rhabditomorpha</taxon>
        <taxon>Strongyloidea</taxon>
        <taxon>Ancylostomatidae</taxon>
        <taxon>Ancylostomatinae</taxon>
        <taxon>Ancylostoma</taxon>
    </lineage>
</organism>
<evidence type="ECO:0000313" key="1">
    <source>
        <dbReference type="EMBL" id="EYC07052.1"/>
    </source>
</evidence>
<accession>A0A016TWU2</accession>
<dbReference type="Proteomes" id="UP000024635">
    <property type="component" value="Unassembled WGS sequence"/>
</dbReference>
<protein>
    <submittedName>
        <fullName evidence="1">Uncharacterized protein</fullName>
    </submittedName>
</protein>
<keyword evidence="2" id="KW-1185">Reference proteome</keyword>
<proteinExistence type="predicted"/>
<sequence>MKSTCGDSLRIASGRVAGVTIFDNRSCRSWTTYVETPGRPHRNISGCFQSLEFRKTPTNDRAKQCSRIRAYSCYLRV</sequence>
<dbReference type="AlphaFoldDB" id="A0A016TWU2"/>
<reference evidence="2" key="1">
    <citation type="journal article" date="2015" name="Nat. Genet.">
        <title>The genome and transcriptome of the zoonotic hookworm Ancylostoma ceylanicum identify infection-specific gene families.</title>
        <authorList>
            <person name="Schwarz E.M."/>
            <person name="Hu Y."/>
            <person name="Antoshechkin I."/>
            <person name="Miller M.M."/>
            <person name="Sternberg P.W."/>
            <person name="Aroian R.V."/>
        </authorList>
    </citation>
    <scope>NUCLEOTIDE SEQUENCE</scope>
    <source>
        <strain evidence="2">HY135</strain>
    </source>
</reference>
<evidence type="ECO:0000313" key="2">
    <source>
        <dbReference type="Proteomes" id="UP000024635"/>
    </source>
</evidence>
<dbReference type="EMBL" id="JARK01001408">
    <property type="protein sequence ID" value="EYC07052.1"/>
    <property type="molecule type" value="Genomic_DNA"/>
</dbReference>